<dbReference type="HOGENOM" id="CLU_007518_0_0_1"/>
<dbReference type="KEGG" id="cten:18249879"/>
<dbReference type="InterPro" id="IPR029262">
    <property type="entry name" value="RPOL_N"/>
</dbReference>
<name>G3BB75_CANTC</name>
<keyword evidence="11" id="KW-1185">Reference proteome</keyword>
<dbReference type="SMART" id="SM01311">
    <property type="entry name" value="RPOL_N"/>
    <property type="match status" value="1"/>
</dbReference>
<comment type="similarity">
    <text evidence="1 8">Belongs to the phage and mitochondrial RNA polymerase family.</text>
</comment>
<dbReference type="Pfam" id="PF00940">
    <property type="entry name" value="RNA_pol"/>
    <property type="match status" value="1"/>
</dbReference>
<dbReference type="PROSITE" id="PS00900">
    <property type="entry name" value="RNA_POL_PHAGE_1"/>
    <property type="match status" value="1"/>
</dbReference>
<reference evidence="10 11" key="1">
    <citation type="journal article" date="2011" name="Proc. Natl. Acad. Sci. U.S.A.">
        <title>Comparative genomics of xylose-fermenting fungi for enhanced biofuel production.</title>
        <authorList>
            <person name="Wohlbach D.J."/>
            <person name="Kuo A."/>
            <person name="Sato T.K."/>
            <person name="Potts K.M."/>
            <person name="Salamov A.A."/>
            <person name="LaButti K.M."/>
            <person name="Sun H."/>
            <person name="Clum A."/>
            <person name="Pangilinan J.L."/>
            <person name="Lindquist E.A."/>
            <person name="Lucas S."/>
            <person name="Lapidus A."/>
            <person name="Jin M."/>
            <person name="Gunawan C."/>
            <person name="Balan V."/>
            <person name="Dale B.E."/>
            <person name="Jeffries T.W."/>
            <person name="Zinkel R."/>
            <person name="Barry K.W."/>
            <person name="Grigoriev I.V."/>
            <person name="Gasch A.P."/>
        </authorList>
    </citation>
    <scope>NUCLEOTIDE SEQUENCE [LARGE SCALE GENOMIC DNA]</scope>
    <source>
        <strain evidence="11">ATCC 10573 / BCRC 21748 / CBS 615 / JCM 9827 / NBRC 10315 / NRRL Y-1498 / VKM Y-70</strain>
    </source>
</reference>
<dbReference type="InterPro" id="IPR002092">
    <property type="entry name" value="DNA-dir_Rpol_phage-type"/>
</dbReference>
<dbReference type="Pfam" id="PF14700">
    <property type="entry name" value="RPOL_N"/>
    <property type="match status" value="1"/>
</dbReference>
<gene>
    <name evidence="10" type="ORF">CANTEDRAFT_135454</name>
</gene>
<keyword evidence="6 8" id="KW-0804">Transcription</keyword>
<accession>G3BB75</accession>
<dbReference type="InterPro" id="IPR046950">
    <property type="entry name" value="DNA-dir_Rpol_C_phage-type"/>
</dbReference>
<comment type="catalytic activity">
    <reaction evidence="7 8">
        <text>RNA(n) + a ribonucleoside 5'-triphosphate = RNA(n+1) + diphosphate</text>
        <dbReference type="Rhea" id="RHEA:21248"/>
        <dbReference type="Rhea" id="RHEA-COMP:14527"/>
        <dbReference type="Rhea" id="RHEA-COMP:17342"/>
        <dbReference type="ChEBI" id="CHEBI:33019"/>
        <dbReference type="ChEBI" id="CHEBI:61557"/>
        <dbReference type="ChEBI" id="CHEBI:140395"/>
        <dbReference type="EC" id="2.7.7.6"/>
    </reaction>
</comment>
<dbReference type="AlphaFoldDB" id="G3BB75"/>
<keyword evidence="3 8" id="KW-0240">DNA-directed RNA polymerase</keyword>
<dbReference type="eggNOG" id="KOG1038">
    <property type="taxonomic scope" value="Eukaryota"/>
</dbReference>
<evidence type="ECO:0000256" key="4">
    <source>
        <dbReference type="ARBA" id="ARBA00022679"/>
    </source>
</evidence>
<dbReference type="GO" id="GO:0003899">
    <property type="term" value="F:DNA-directed RNA polymerase activity"/>
    <property type="evidence" value="ECO:0007669"/>
    <property type="project" value="UniProtKB-EC"/>
</dbReference>
<proteinExistence type="inferred from homology"/>
<evidence type="ECO:0000256" key="2">
    <source>
        <dbReference type="ARBA" id="ARBA00012418"/>
    </source>
</evidence>
<dbReference type="GO" id="GO:0034245">
    <property type="term" value="C:mitochondrial DNA-directed RNA polymerase complex"/>
    <property type="evidence" value="ECO:0007669"/>
    <property type="project" value="TreeGrafter"/>
</dbReference>
<dbReference type="EMBL" id="GL996527">
    <property type="protein sequence ID" value="EGV61505.1"/>
    <property type="molecule type" value="Genomic_DNA"/>
</dbReference>
<evidence type="ECO:0000256" key="1">
    <source>
        <dbReference type="ARBA" id="ARBA00009493"/>
    </source>
</evidence>
<dbReference type="Gene3D" id="1.10.1320.10">
    <property type="entry name" value="DNA-directed RNA polymerase, N-terminal domain"/>
    <property type="match status" value="1"/>
</dbReference>
<dbReference type="Proteomes" id="UP000000707">
    <property type="component" value="Unassembled WGS sequence"/>
</dbReference>
<evidence type="ECO:0000313" key="11">
    <source>
        <dbReference type="Proteomes" id="UP000000707"/>
    </source>
</evidence>
<dbReference type="PANTHER" id="PTHR10102">
    <property type="entry name" value="DNA-DIRECTED RNA POLYMERASE, MITOCHONDRIAL"/>
    <property type="match status" value="1"/>
</dbReference>
<dbReference type="RefSeq" id="XP_006687675.1">
    <property type="nucleotide sequence ID" value="XM_006687612.1"/>
</dbReference>
<dbReference type="Gene3D" id="1.10.150.20">
    <property type="entry name" value="5' to 3' exonuclease, C-terminal subdomain"/>
    <property type="match status" value="1"/>
</dbReference>
<keyword evidence="4 8" id="KW-0808">Transferase</keyword>
<dbReference type="InterPro" id="IPR037159">
    <property type="entry name" value="RNA_POL_N_sf"/>
</dbReference>
<evidence type="ECO:0000256" key="3">
    <source>
        <dbReference type="ARBA" id="ARBA00022478"/>
    </source>
</evidence>
<dbReference type="STRING" id="590646.G3BB75"/>
<evidence type="ECO:0000256" key="5">
    <source>
        <dbReference type="ARBA" id="ARBA00022695"/>
    </source>
</evidence>
<dbReference type="OrthoDB" id="276422at2759"/>
<evidence type="ECO:0000256" key="6">
    <source>
        <dbReference type="ARBA" id="ARBA00023163"/>
    </source>
</evidence>
<dbReference type="EC" id="2.7.7.6" evidence="2 8"/>
<sequence length="1100" mass="127370">MLLRLQRCNFIPLRNLSRQTPKVARVLDDFLGAININSLSRQRTHLLKLYDAHPQPSIKIACLNLLLQNYLKHPAFINSYDLTQIVTEFNIVDLHDEETVRSLISCLVYSWQNETSSKAKKLSLATFLSHTLRQLNLPSEDIHKYVDKQILPYLAELSASSKLNLKVQPAQTSNELSINHYKDRGMLDLDGLCKYIAVPFKNGEQPLYEFYDALGPKEKVQFMQKYLEFNRTKQDAVELHCLSLVNNVRKSLIGLSIFSRSKADMVNQWMSFTDVVDKMLLDDYVPQDEDEEAMLKYKNYIKLLPTEVTVSMVLSKALSHTSSTKEIRLYTLISSAAQTFTRLVYVEHGLEVPVPMSELVKLFSIIVKLLVGHCKVQVPQEFEGETNWFGGNLFHHQIIRLPKSKYGKLSLNPYVFYEMKASELQIGFDRLFLPMLVPPKKWVSPDEGGYLNNIKSIISNLNEPAYLLYLKRANTSGQLDFLYRNLSYMGSVPWCLDQDMLKVFNTAMEKEGGILGIPPKIDLITKLDKSRYSKLMYERQKSKRVKYNLIMKIANAFKDNIMYLPHNVDFRGRVYPMVSVLSYQDEDVTRSLLQFWDPHPLGSNGLNWLKYQLAGLYGKDKLPMEDRIEFVDANYNFVLSSARDPMQNKWWMEADSPWQVLRLCKEFLKISEFSGDISEYKSRVPIHQDGSCNGLQHYAALSQDSGGGKAVNLIPSETRQDIYNEVLETILTKVEDTPIDSIIGKIITRKVIKRPIMTKVYGVTPHGVIEQLQEELLSHDLSKKLNKQELEFYNSNRREIVIRIARMIALSLSNVFKNLIVVEDWLYKNTYRVMNTIRLEEVKHKHMDLVKFQNFKPMMWTSMSGFPIIQLYNKKSTKTLSTRLQTFSVSKFDDEGKINITKQLNAVSPNFIHSLDALHLLLTCAKCEEQGIPFVAVHDSFWTSTEHTDKLAIILRQSFIDLHSSDALKCLYDDMTNTLKDSYHVVWIRDEDNLEMLHKIYELRHQNKKMLSNNLNKALEMEIQNPHIIEIYENLVNIYKPTLYFRKNNVMLKYSDISRQSVAFRLREFTPILVKASVIEPPKGGDLDINQIVHSKFFFS</sequence>
<evidence type="ECO:0000256" key="7">
    <source>
        <dbReference type="ARBA" id="ARBA00048552"/>
    </source>
</evidence>
<evidence type="ECO:0000256" key="8">
    <source>
        <dbReference type="RuleBase" id="RU003805"/>
    </source>
</evidence>
<keyword evidence="5 8" id="KW-0548">Nucleotidyltransferase</keyword>
<organism evidence="11">
    <name type="scientific">Candida tenuis (strain ATCC 10573 / BCRC 21748 / CBS 615 / JCM 9827 / NBRC 10315 / NRRL Y-1498 / VKM Y-70)</name>
    <name type="common">Yeast</name>
    <name type="synonym">Yamadazyma tenuis</name>
    <dbReference type="NCBI Taxonomy" id="590646"/>
    <lineage>
        <taxon>Eukaryota</taxon>
        <taxon>Fungi</taxon>
        <taxon>Dikarya</taxon>
        <taxon>Ascomycota</taxon>
        <taxon>Saccharomycotina</taxon>
        <taxon>Pichiomycetes</taxon>
        <taxon>Debaryomycetaceae</taxon>
        <taxon>Yamadazyma</taxon>
    </lineage>
</organism>
<comment type="function">
    <text evidence="8">DNA-dependent RNA polymerase catalyzes the transcription of DNA into RNA using the four ribonucleoside triphosphates as substrates.</text>
</comment>
<dbReference type="PROSITE" id="PS00489">
    <property type="entry name" value="RNA_POL_PHAGE_2"/>
    <property type="match status" value="1"/>
</dbReference>
<protein>
    <recommendedName>
        <fullName evidence="2 8">DNA-directed RNA polymerase</fullName>
        <ecNumber evidence="2 8">2.7.7.6</ecNumber>
    </recommendedName>
</protein>
<evidence type="ECO:0000259" key="9">
    <source>
        <dbReference type="SMART" id="SM01311"/>
    </source>
</evidence>
<dbReference type="PANTHER" id="PTHR10102:SF0">
    <property type="entry name" value="DNA-DIRECTED RNA POLYMERASE, MITOCHONDRIAL"/>
    <property type="match status" value="1"/>
</dbReference>
<dbReference type="GeneID" id="18249879"/>
<dbReference type="GO" id="GO:0006390">
    <property type="term" value="P:mitochondrial transcription"/>
    <property type="evidence" value="ECO:0007669"/>
    <property type="project" value="TreeGrafter"/>
</dbReference>
<dbReference type="InterPro" id="IPR043502">
    <property type="entry name" value="DNA/RNA_pol_sf"/>
</dbReference>
<dbReference type="SUPFAM" id="SSF56672">
    <property type="entry name" value="DNA/RNA polymerases"/>
    <property type="match status" value="1"/>
</dbReference>
<evidence type="ECO:0000313" key="10">
    <source>
        <dbReference type="EMBL" id="EGV61505.1"/>
    </source>
</evidence>
<dbReference type="GO" id="GO:0001018">
    <property type="term" value="F:mitochondrial promoter sequence-specific DNA binding"/>
    <property type="evidence" value="ECO:0007669"/>
    <property type="project" value="TreeGrafter"/>
</dbReference>
<dbReference type="Gene3D" id="1.10.287.280">
    <property type="match status" value="1"/>
</dbReference>
<feature type="domain" description="DNA-directed RNA polymerase N-terminal" evidence="9">
    <location>
        <begin position="232"/>
        <end position="491"/>
    </location>
</feature>